<dbReference type="HOGENOM" id="CLU_188578_1_1_1"/>
<organism evidence="2 3">
    <name type="scientific">Henningerozyma blattae (strain ATCC 34711 / CBS 6284 / DSM 70876 / NBRC 10599 / NRRL Y-10934 / UCD 77-7)</name>
    <name type="common">Yeast</name>
    <name type="synonym">Tetrapisispora blattae</name>
    <dbReference type="NCBI Taxonomy" id="1071380"/>
    <lineage>
        <taxon>Eukaryota</taxon>
        <taxon>Fungi</taxon>
        <taxon>Dikarya</taxon>
        <taxon>Ascomycota</taxon>
        <taxon>Saccharomycotina</taxon>
        <taxon>Saccharomycetes</taxon>
        <taxon>Saccharomycetales</taxon>
        <taxon>Saccharomycetaceae</taxon>
        <taxon>Henningerozyma</taxon>
    </lineage>
</organism>
<dbReference type="OrthoDB" id="2155101at2759"/>
<keyword evidence="1" id="KW-0812">Transmembrane</keyword>
<keyword evidence="3" id="KW-1185">Reference proteome</keyword>
<name>I2GW78_HENB6</name>
<reference evidence="2 3" key="1">
    <citation type="journal article" date="2011" name="Proc. Natl. Acad. Sci. U.S.A.">
        <title>Evolutionary erosion of yeast sex chromosomes by mating-type switching accidents.</title>
        <authorList>
            <person name="Gordon J.L."/>
            <person name="Armisen D."/>
            <person name="Proux-Wera E."/>
            <person name="Oheigeartaigh S.S."/>
            <person name="Byrne K.P."/>
            <person name="Wolfe K.H."/>
        </authorList>
    </citation>
    <scope>NUCLEOTIDE SEQUENCE [LARGE SCALE GENOMIC DNA]</scope>
    <source>
        <strain evidence="3">ATCC 34711 / CBS 6284 / DSM 70876 / NBRC 10599 / NRRL Y-10934 / UCD 77-7</strain>
    </source>
</reference>
<dbReference type="FunCoup" id="I2GW78">
    <property type="interactions" value="15"/>
</dbReference>
<accession>I2GW78</accession>
<dbReference type="EMBL" id="HE806316">
    <property type="protein sequence ID" value="CCH58380.1"/>
    <property type="molecule type" value="Genomic_DNA"/>
</dbReference>
<keyword evidence="1" id="KW-1133">Transmembrane helix</keyword>
<evidence type="ECO:0000313" key="3">
    <source>
        <dbReference type="Proteomes" id="UP000002866"/>
    </source>
</evidence>
<dbReference type="Pfam" id="PF11654">
    <property type="entry name" value="NCE101"/>
    <property type="match status" value="1"/>
</dbReference>
<dbReference type="RefSeq" id="XP_004177899.1">
    <property type="nucleotide sequence ID" value="XM_004177851.1"/>
</dbReference>
<evidence type="ECO:0000256" key="1">
    <source>
        <dbReference type="SAM" id="Phobius"/>
    </source>
</evidence>
<dbReference type="GO" id="GO:0009306">
    <property type="term" value="P:protein secretion"/>
    <property type="evidence" value="ECO:0007669"/>
    <property type="project" value="InterPro"/>
</dbReference>
<proteinExistence type="predicted"/>
<protein>
    <submittedName>
        <fullName evidence="2">Uncharacterized protein</fullName>
    </submittedName>
</protein>
<sequence length="50" mass="5974">MKSAPFLFGRILDPFLAVNIGIVSYWLYEKRANRPNEKLLYNRLFKQKDV</sequence>
<dbReference type="InterPro" id="IPR024242">
    <property type="entry name" value="NCE101"/>
</dbReference>
<dbReference type="Proteomes" id="UP000002866">
    <property type="component" value="Chromosome 1"/>
</dbReference>
<dbReference type="GeneID" id="14493094"/>
<gene>
    <name evidence="2" type="primary">TBLA0A05865</name>
    <name evidence="2" type="ORF">TBLA_0A05865</name>
</gene>
<dbReference type="InParanoid" id="I2GW78"/>
<keyword evidence="1" id="KW-0472">Membrane</keyword>
<feature type="transmembrane region" description="Helical" evidence="1">
    <location>
        <begin position="6"/>
        <end position="28"/>
    </location>
</feature>
<dbReference type="AlphaFoldDB" id="I2GW78"/>
<dbReference type="KEGG" id="tbl:TBLA_0A05865"/>
<evidence type="ECO:0000313" key="2">
    <source>
        <dbReference type="EMBL" id="CCH58380.1"/>
    </source>
</evidence>